<gene>
    <name evidence="1" type="ORF">J2TS6_04790</name>
</gene>
<reference evidence="1" key="1">
    <citation type="submission" date="2021-03" db="EMBL/GenBank/DDBJ databases">
        <title>Antimicrobial resistance genes in bacteria isolated from Japanese honey, and their potential for conferring macrolide and lincosamide resistance in the American foulbrood pathogen Paenibacillus larvae.</title>
        <authorList>
            <person name="Okamoto M."/>
            <person name="Kumagai M."/>
            <person name="Kanamori H."/>
            <person name="Takamatsu D."/>
        </authorList>
    </citation>
    <scope>NUCLEOTIDE SEQUENCE</scope>
    <source>
        <strain evidence="1">J2TS6</strain>
    </source>
</reference>
<sequence length="60" mass="6417">MVGFAFAGGINGEVFLEAENGKIVGLGLEAGQTHIVNAPYLTDFKAERRKPSKQILLRGS</sequence>
<organism evidence="1 2">
    <name type="scientific">Paenibacillus albilobatus</name>
    <dbReference type="NCBI Taxonomy" id="2716884"/>
    <lineage>
        <taxon>Bacteria</taxon>
        <taxon>Bacillati</taxon>
        <taxon>Bacillota</taxon>
        <taxon>Bacilli</taxon>
        <taxon>Bacillales</taxon>
        <taxon>Paenibacillaceae</taxon>
        <taxon>Paenibacillus</taxon>
    </lineage>
</organism>
<keyword evidence="2" id="KW-1185">Reference proteome</keyword>
<name>A0A920C924_9BACL</name>
<protein>
    <submittedName>
        <fullName evidence="1">Uncharacterized protein</fullName>
    </submittedName>
</protein>
<dbReference type="AlphaFoldDB" id="A0A920C924"/>
<dbReference type="Proteomes" id="UP000679779">
    <property type="component" value="Unassembled WGS sequence"/>
</dbReference>
<evidence type="ECO:0000313" key="2">
    <source>
        <dbReference type="Proteomes" id="UP000679779"/>
    </source>
</evidence>
<proteinExistence type="predicted"/>
<accession>A0A920C924</accession>
<dbReference type="EMBL" id="BORQ01000001">
    <property type="protein sequence ID" value="GIO29338.1"/>
    <property type="molecule type" value="Genomic_DNA"/>
</dbReference>
<comment type="caution">
    <text evidence="1">The sequence shown here is derived from an EMBL/GenBank/DDBJ whole genome shotgun (WGS) entry which is preliminary data.</text>
</comment>
<evidence type="ECO:0000313" key="1">
    <source>
        <dbReference type="EMBL" id="GIO29338.1"/>
    </source>
</evidence>